<reference evidence="18" key="1">
    <citation type="submission" date="2021-03" db="EMBL/GenBank/DDBJ databases">
        <title>Draft genome sequence of rust myrtle Austropuccinia psidii MF-1, a brazilian biotype.</title>
        <authorList>
            <person name="Quecine M.C."/>
            <person name="Pachon D.M.R."/>
            <person name="Bonatelli M.L."/>
            <person name="Correr F.H."/>
            <person name="Franceschini L.M."/>
            <person name="Leite T.F."/>
            <person name="Margarido G.R.A."/>
            <person name="Almeida C.A."/>
            <person name="Ferrarezi J.A."/>
            <person name="Labate C.A."/>
        </authorList>
    </citation>
    <scope>NUCLEOTIDE SEQUENCE</scope>
    <source>
        <strain evidence="18">MF-1</strain>
    </source>
</reference>
<evidence type="ECO:0000256" key="16">
    <source>
        <dbReference type="SAM" id="MobiDB-lite"/>
    </source>
</evidence>
<keyword evidence="6" id="KW-0064">Aspartyl protease</keyword>
<dbReference type="Pfam" id="PF17921">
    <property type="entry name" value="Integrase_H2C2"/>
    <property type="match status" value="1"/>
</dbReference>
<evidence type="ECO:0000256" key="11">
    <source>
        <dbReference type="ARBA" id="ARBA00022908"/>
    </source>
</evidence>
<keyword evidence="14" id="KW-0238">DNA-binding</keyword>
<evidence type="ECO:0000256" key="15">
    <source>
        <dbReference type="ARBA" id="ARBA00023172"/>
    </source>
</evidence>
<dbReference type="GO" id="GO:0003887">
    <property type="term" value="F:DNA-directed DNA polymerase activity"/>
    <property type="evidence" value="ECO:0007669"/>
    <property type="project" value="UniProtKB-KW"/>
</dbReference>
<dbReference type="AlphaFoldDB" id="A0A9Q3BS28"/>
<keyword evidence="2" id="KW-0808">Transferase</keyword>
<dbReference type="GO" id="GO:0006310">
    <property type="term" value="P:DNA recombination"/>
    <property type="evidence" value="ECO:0007669"/>
    <property type="project" value="UniProtKB-KW"/>
</dbReference>
<evidence type="ECO:0000256" key="5">
    <source>
        <dbReference type="ARBA" id="ARBA00022723"/>
    </source>
</evidence>
<dbReference type="FunFam" id="1.10.340.70:FF:000001">
    <property type="entry name" value="Retrovirus-related Pol polyprotein from transposon gypsy-like Protein"/>
    <property type="match status" value="1"/>
</dbReference>
<dbReference type="SUPFAM" id="SSF54160">
    <property type="entry name" value="Chromo domain-like"/>
    <property type="match status" value="1"/>
</dbReference>
<evidence type="ECO:0000256" key="13">
    <source>
        <dbReference type="ARBA" id="ARBA00022932"/>
    </source>
</evidence>
<keyword evidence="10" id="KW-0694">RNA-binding</keyword>
<evidence type="ECO:0000256" key="1">
    <source>
        <dbReference type="ARBA" id="ARBA00022670"/>
    </source>
</evidence>
<accession>A0A9Q3BS28</accession>
<dbReference type="EMBL" id="AVOT02002462">
    <property type="protein sequence ID" value="MBW0470449.1"/>
    <property type="molecule type" value="Genomic_DNA"/>
</dbReference>
<dbReference type="GO" id="GO:0006508">
    <property type="term" value="P:proteolysis"/>
    <property type="evidence" value="ECO:0007669"/>
    <property type="project" value="UniProtKB-KW"/>
</dbReference>
<keyword evidence="9" id="KW-0460">Magnesium</keyword>
<dbReference type="Pfam" id="PF17917">
    <property type="entry name" value="RT_RNaseH"/>
    <property type="match status" value="1"/>
</dbReference>
<evidence type="ECO:0000256" key="4">
    <source>
        <dbReference type="ARBA" id="ARBA00022722"/>
    </source>
</evidence>
<dbReference type="SUPFAM" id="SSF53098">
    <property type="entry name" value="Ribonuclease H-like"/>
    <property type="match status" value="1"/>
</dbReference>
<keyword evidence="7" id="KW-0255">Endonuclease</keyword>
<keyword evidence="11" id="KW-0229">DNA integration</keyword>
<name>A0A9Q3BS28_9BASI</name>
<dbReference type="GO" id="GO:0004519">
    <property type="term" value="F:endonuclease activity"/>
    <property type="evidence" value="ECO:0007669"/>
    <property type="project" value="UniProtKB-KW"/>
</dbReference>
<dbReference type="InterPro" id="IPR016197">
    <property type="entry name" value="Chromo-like_dom_sf"/>
</dbReference>
<evidence type="ECO:0000256" key="6">
    <source>
        <dbReference type="ARBA" id="ARBA00022750"/>
    </source>
</evidence>
<keyword evidence="3" id="KW-0548">Nucleotidyltransferase</keyword>
<evidence type="ECO:0000256" key="12">
    <source>
        <dbReference type="ARBA" id="ARBA00022918"/>
    </source>
</evidence>
<evidence type="ECO:0000256" key="10">
    <source>
        <dbReference type="ARBA" id="ARBA00022884"/>
    </source>
</evidence>
<keyword evidence="12" id="KW-0695">RNA-directed DNA polymerase</keyword>
<dbReference type="InterPro" id="IPR043502">
    <property type="entry name" value="DNA/RNA_pol_sf"/>
</dbReference>
<dbReference type="InterPro" id="IPR056924">
    <property type="entry name" value="SH3_Tf2-1"/>
</dbReference>
<keyword evidence="1" id="KW-0645">Protease</keyword>
<evidence type="ECO:0000256" key="2">
    <source>
        <dbReference type="ARBA" id="ARBA00022679"/>
    </source>
</evidence>
<dbReference type="GO" id="GO:0003723">
    <property type="term" value="F:RNA binding"/>
    <property type="evidence" value="ECO:0007669"/>
    <property type="project" value="UniProtKB-KW"/>
</dbReference>
<dbReference type="PANTHER" id="PTHR37984">
    <property type="entry name" value="PROTEIN CBG26694"/>
    <property type="match status" value="1"/>
</dbReference>
<dbReference type="GO" id="GO:0004190">
    <property type="term" value="F:aspartic-type endopeptidase activity"/>
    <property type="evidence" value="ECO:0007669"/>
    <property type="project" value="UniProtKB-KW"/>
</dbReference>
<dbReference type="GO" id="GO:0003964">
    <property type="term" value="F:RNA-directed DNA polymerase activity"/>
    <property type="evidence" value="ECO:0007669"/>
    <property type="project" value="UniProtKB-KW"/>
</dbReference>
<evidence type="ECO:0000313" key="19">
    <source>
        <dbReference type="Proteomes" id="UP000765509"/>
    </source>
</evidence>
<dbReference type="InterPro" id="IPR041588">
    <property type="entry name" value="Integrase_H2C2"/>
</dbReference>
<proteinExistence type="predicted"/>
<dbReference type="InterPro" id="IPR050951">
    <property type="entry name" value="Retrovirus_Pol_polyprotein"/>
</dbReference>
<dbReference type="Proteomes" id="UP000765509">
    <property type="component" value="Unassembled WGS sequence"/>
</dbReference>
<dbReference type="Gene3D" id="3.10.10.10">
    <property type="entry name" value="HIV Type 1 Reverse Transcriptase, subunit A, domain 1"/>
    <property type="match status" value="1"/>
</dbReference>
<dbReference type="SUPFAM" id="SSF56672">
    <property type="entry name" value="DNA/RNA polymerases"/>
    <property type="match status" value="1"/>
</dbReference>
<keyword evidence="19" id="KW-1185">Reference proteome</keyword>
<keyword evidence="8" id="KW-0378">Hydrolase</keyword>
<evidence type="ECO:0000313" key="18">
    <source>
        <dbReference type="EMBL" id="MBW0470449.1"/>
    </source>
</evidence>
<dbReference type="Gene3D" id="1.10.340.70">
    <property type="match status" value="1"/>
</dbReference>
<dbReference type="InterPro" id="IPR041373">
    <property type="entry name" value="RT_RNaseH"/>
</dbReference>
<dbReference type="GO" id="GO:0046872">
    <property type="term" value="F:metal ion binding"/>
    <property type="evidence" value="ECO:0007669"/>
    <property type="project" value="UniProtKB-KW"/>
</dbReference>
<dbReference type="InterPro" id="IPR012337">
    <property type="entry name" value="RNaseH-like_sf"/>
</dbReference>
<dbReference type="GO" id="GO:0003677">
    <property type="term" value="F:DNA binding"/>
    <property type="evidence" value="ECO:0007669"/>
    <property type="project" value="UniProtKB-KW"/>
</dbReference>
<evidence type="ECO:0000256" key="9">
    <source>
        <dbReference type="ARBA" id="ARBA00022842"/>
    </source>
</evidence>
<keyword evidence="4" id="KW-0540">Nuclease</keyword>
<dbReference type="InterPro" id="IPR001584">
    <property type="entry name" value="Integrase_cat-core"/>
</dbReference>
<feature type="region of interest" description="Disordered" evidence="16">
    <location>
        <begin position="703"/>
        <end position="722"/>
    </location>
</feature>
<dbReference type="GO" id="GO:0015074">
    <property type="term" value="P:DNA integration"/>
    <property type="evidence" value="ECO:0007669"/>
    <property type="project" value="UniProtKB-KW"/>
</dbReference>
<gene>
    <name evidence="18" type="ORF">O181_010164</name>
</gene>
<sequence>MLRKNKPAFAIGEEPLGMIKSHDIELYLDVERPYTPILRRPPYSENLETRKEIEKHINELLDMDVIRKIGHNEIVEITTIVPITWHDGKSRLCGDFRALNNYTKADRQLKDSEASYGATQTEFLCLVWALEKLHYYLEGAVLEVYTECTALNYLLNMKTTNRHMLRWQIAIQEYRGNMTIIYKEGKSHTNADVLSRWPLDNVKSNPAYDPEVAAKIPIHFMEIDRRRNFRFSEWAPGSGTLDSGNTDSEGTETPILGISSSELHNEFFSAVLKSYAKHKQCGILLQLLQQKYRSPELESQLEEPWLRAYKDNKFFLVDGLLYHREKHTSALTVVDRDHISLILQECHDCPYMGHMSEDRTRERVASTAWWPKWEQALSEYINTCERCQKANRKNRKKYGLLQHIEEPKHPWETINMDWVTGLVPGGKENYNACLIIVDRFSKSMRYLPCHKEDTAMDTALLFWKNIISTCGAPKIIISDRDTKFPSEFWTNLYDILSTKLAFSTAYHPQTDGLAERMIQKMEEIVRRCCAYGMEYKDHEAYTHDWVTLLPAVQLAHNTSQHSTTGKTPAVVEKGWNTLLPVDHLKKILLTIKPTAKDFHDMWKRACDTAAKCIGEAKEHNKQRWDKTHMEPDFKEGDQVLVSTLNFNNLKGPKKMRDSFVGPFTIIKLIGKNAVEVKLTEEFSRKHPVFPVSLVKPYFQTEEGKFPSRRKNPTPPEIVEVEDSPGPVSKIIRARKIRINGKDQRQYLVRFKNQTADKDKWLAEDAIPDGNLHLRRFRASRRTEQAHQL</sequence>
<keyword evidence="15" id="KW-0233">DNA recombination</keyword>
<evidence type="ECO:0000259" key="17">
    <source>
        <dbReference type="PROSITE" id="PS50994"/>
    </source>
</evidence>
<dbReference type="GO" id="GO:0005634">
    <property type="term" value="C:nucleus"/>
    <property type="evidence" value="ECO:0007669"/>
    <property type="project" value="UniProtKB-ARBA"/>
</dbReference>
<keyword evidence="5" id="KW-0479">Metal-binding</keyword>
<evidence type="ECO:0000256" key="8">
    <source>
        <dbReference type="ARBA" id="ARBA00022801"/>
    </source>
</evidence>
<evidence type="ECO:0000256" key="3">
    <source>
        <dbReference type="ARBA" id="ARBA00022695"/>
    </source>
</evidence>
<evidence type="ECO:0000256" key="7">
    <source>
        <dbReference type="ARBA" id="ARBA00022759"/>
    </source>
</evidence>
<dbReference type="PANTHER" id="PTHR37984:SF5">
    <property type="entry name" value="PROTEIN NYNRIN-LIKE"/>
    <property type="match status" value="1"/>
</dbReference>
<dbReference type="Pfam" id="PF24626">
    <property type="entry name" value="SH3_Tf2-1"/>
    <property type="match status" value="1"/>
</dbReference>
<comment type="caution">
    <text evidence="18">The sequence shown here is derived from an EMBL/GenBank/DDBJ whole genome shotgun (WGS) entry which is preliminary data.</text>
</comment>
<feature type="domain" description="Integrase catalytic" evidence="17">
    <location>
        <begin position="406"/>
        <end position="576"/>
    </location>
</feature>
<dbReference type="Gene3D" id="3.30.420.10">
    <property type="entry name" value="Ribonuclease H-like superfamily/Ribonuclease H"/>
    <property type="match status" value="1"/>
</dbReference>
<organism evidence="18 19">
    <name type="scientific">Austropuccinia psidii MF-1</name>
    <dbReference type="NCBI Taxonomy" id="1389203"/>
    <lineage>
        <taxon>Eukaryota</taxon>
        <taxon>Fungi</taxon>
        <taxon>Dikarya</taxon>
        <taxon>Basidiomycota</taxon>
        <taxon>Pucciniomycotina</taxon>
        <taxon>Pucciniomycetes</taxon>
        <taxon>Pucciniales</taxon>
        <taxon>Sphaerophragmiaceae</taxon>
        <taxon>Austropuccinia</taxon>
    </lineage>
</organism>
<dbReference type="InterPro" id="IPR036397">
    <property type="entry name" value="RNaseH_sf"/>
</dbReference>
<keyword evidence="13" id="KW-0239">DNA-directed DNA polymerase</keyword>
<evidence type="ECO:0000256" key="14">
    <source>
        <dbReference type="ARBA" id="ARBA00023125"/>
    </source>
</evidence>
<dbReference type="PROSITE" id="PS50994">
    <property type="entry name" value="INTEGRASE"/>
    <property type="match status" value="1"/>
</dbReference>
<protein>
    <recommendedName>
        <fullName evidence="17">Integrase catalytic domain-containing protein</fullName>
    </recommendedName>
</protein>